<feature type="region of interest" description="Disordered" evidence="1">
    <location>
        <begin position="165"/>
        <end position="215"/>
    </location>
</feature>
<evidence type="ECO:0000256" key="1">
    <source>
        <dbReference type="SAM" id="MobiDB-lite"/>
    </source>
</evidence>
<evidence type="ECO:0000313" key="2">
    <source>
        <dbReference type="EMBL" id="GEZ16372.1"/>
    </source>
</evidence>
<feature type="compositionally biased region" description="Basic and acidic residues" evidence="1">
    <location>
        <begin position="179"/>
        <end position="202"/>
    </location>
</feature>
<name>A0A699I5M3_TANCI</name>
<sequence>MSEKNMQAYEFTQLVDEPSAEDVLVEEHAYNDEEANLQRALELSLKEQAERTHGPTRPVVIREPDSGRFQPLPEVQGKGKKDELKQHMANLLQYNLALEERLDKHGFWLYKLENLNIPYKNSFGLPLPQPPPLPPPAGTSGALAGISGTQELSLIDSLIQDDSIPNEQIHSSNDEDSENDRLPKADSRKDWWKPPHEEERPTTPEPAWTIPSSNVSDTENNWATALASTYVTPVKNSLLAKTGDMMNFLNCYYRQVNKTKRTQAYLEGQAYEVVKAFYPDVINLQFQMEEYMNLHRVEKKSDHTCGFLVSSELKPTQDTGSTGLQSQRIQDQAAQSGYETHFWTQKNVTRSKEFIVAIERRLKTSNIYWNLECFVGGRVRDIYYRLL</sequence>
<comment type="caution">
    <text evidence="2">The sequence shown here is derived from an EMBL/GenBank/DDBJ whole genome shotgun (WGS) entry which is preliminary data.</text>
</comment>
<proteinExistence type="predicted"/>
<feature type="region of interest" description="Disordered" evidence="1">
    <location>
        <begin position="47"/>
        <end position="81"/>
    </location>
</feature>
<dbReference type="EMBL" id="BKCJ010247582">
    <property type="protein sequence ID" value="GEZ16372.1"/>
    <property type="molecule type" value="Genomic_DNA"/>
</dbReference>
<dbReference type="AlphaFoldDB" id="A0A699I5M3"/>
<accession>A0A699I5M3</accession>
<dbReference type="Pfam" id="PF02809">
    <property type="entry name" value="UIM"/>
    <property type="match status" value="1"/>
</dbReference>
<dbReference type="InterPro" id="IPR003903">
    <property type="entry name" value="UIM_dom"/>
</dbReference>
<protein>
    <submittedName>
        <fullName evidence="2">Uncharacterized protein</fullName>
    </submittedName>
</protein>
<reference evidence="2" key="1">
    <citation type="journal article" date="2019" name="Sci. Rep.">
        <title>Draft genome of Tanacetum cinerariifolium, the natural source of mosquito coil.</title>
        <authorList>
            <person name="Yamashiro T."/>
            <person name="Shiraishi A."/>
            <person name="Satake H."/>
            <person name="Nakayama K."/>
        </authorList>
    </citation>
    <scope>NUCLEOTIDE SEQUENCE</scope>
</reference>
<gene>
    <name evidence="2" type="ORF">Tci_488345</name>
</gene>
<organism evidence="2">
    <name type="scientific">Tanacetum cinerariifolium</name>
    <name type="common">Dalmatian daisy</name>
    <name type="synonym">Chrysanthemum cinerariifolium</name>
    <dbReference type="NCBI Taxonomy" id="118510"/>
    <lineage>
        <taxon>Eukaryota</taxon>
        <taxon>Viridiplantae</taxon>
        <taxon>Streptophyta</taxon>
        <taxon>Embryophyta</taxon>
        <taxon>Tracheophyta</taxon>
        <taxon>Spermatophyta</taxon>
        <taxon>Magnoliopsida</taxon>
        <taxon>eudicotyledons</taxon>
        <taxon>Gunneridae</taxon>
        <taxon>Pentapetalae</taxon>
        <taxon>asterids</taxon>
        <taxon>campanulids</taxon>
        <taxon>Asterales</taxon>
        <taxon>Asteraceae</taxon>
        <taxon>Asteroideae</taxon>
        <taxon>Anthemideae</taxon>
        <taxon>Anthemidinae</taxon>
        <taxon>Tanacetum</taxon>
    </lineage>
</organism>
<dbReference type="PROSITE" id="PS50330">
    <property type="entry name" value="UIM"/>
    <property type="match status" value="1"/>
</dbReference>